<dbReference type="SUPFAM" id="SSF53383">
    <property type="entry name" value="PLP-dependent transferases"/>
    <property type="match status" value="1"/>
</dbReference>
<dbReference type="FunFam" id="3.40.640.10:FF:000013">
    <property type="entry name" value="4-aminobutyrate aminotransferase"/>
    <property type="match status" value="1"/>
</dbReference>
<dbReference type="InterPro" id="IPR015424">
    <property type="entry name" value="PyrdxlP-dep_Trfase"/>
</dbReference>
<dbReference type="GO" id="GO:0009448">
    <property type="term" value="P:gamma-aminobutyric acid metabolic process"/>
    <property type="evidence" value="ECO:0007669"/>
    <property type="project" value="InterPro"/>
</dbReference>
<gene>
    <name evidence="7" type="ORF">BFN10_07315</name>
    <name evidence="8" type="ORF">SAMN04490184_5740</name>
</gene>
<organism evidence="7 9">
    <name type="scientific">Pseudomonas extremorientalis</name>
    <dbReference type="NCBI Taxonomy" id="169669"/>
    <lineage>
        <taxon>Bacteria</taxon>
        <taxon>Pseudomonadati</taxon>
        <taxon>Pseudomonadota</taxon>
        <taxon>Gammaproteobacteria</taxon>
        <taxon>Pseudomonadales</taxon>
        <taxon>Pseudomonadaceae</taxon>
        <taxon>Pseudomonas</taxon>
    </lineage>
</organism>
<dbReference type="PIRSF" id="PIRSF000521">
    <property type="entry name" value="Transaminase_4ab_Lys_Orn"/>
    <property type="match status" value="1"/>
</dbReference>
<evidence type="ECO:0000313" key="9">
    <source>
        <dbReference type="Proteomes" id="UP000181686"/>
    </source>
</evidence>
<dbReference type="CDD" id="cd00610">
    <property type="entry name" value="OAT_like"/>
    <property type="match status" value="1"/>
</dbReference>
<keyword evidence="4" id="KW-0808">Transferase</keyword>
<evidence type="ECO:0000256" key="3">
    <source>
        <dbReference type="ARBA" id="ARBA00022576"/>
    </source>
</evidence>
<dbReference type="GO" id="GO:0034386">
    <property type="term" value="F:4-aminobutyrate:2-oxoglutarate transaminase activity"/>
    <property type="evidence" value="ECO:0007669"/>
    <property type="project" value="InterPro"/>
</dbReference>
<comment type="cofactor">
    <cofactor evidence="1">
        <name>pyridoxal 5'-phosphate</name>
        <dbReference type="ChEBI" id="CHEBI:597326"/>
    </cofactor>
</comment>
<dbReference type="PROSITE" id="PS00600">
    <property type="entry name" value="AA_TRANSFER_CLASS_3"/>
    <property type="match status" value="1"/>
</dbReference>
<dbReference type="RefSeq" id="WP_068933922.1">
    <property type="nucleotide sequence ID" value="NZ_CP089519.1"/>
</dbReference>
<dbReference type="Proteomes" id="UP000181686">
    <property type="component" value="Unassembled WGS sequence"/>
</dbReference>
<dbReference type="Gene3D" id="3.90.1150.10">
    <property type="entry name" value="Aspartate Aminotransferase, domain 1"/>
    <property type="match status" value="1"/>
</dbReference>
<dbReference type="InterPro" id="IPR049704">
    <property type="entry name" value="Aminotrans_3_PPA_site"/>
</dbReference>
<evidence type="ECO:0000256" key="5">
    <source>
        <dbReference type="ARBA" id="ARBA00022898"/>
    </source>
</evidence>
<keyword evidence="10" id="KW-1185">Reference proteome</keyword>
<evidence type="ECO:0000313" key="8">
    <source>
        <dbReference type="EMBL" id="SDP90356.1"/>
    </source>
</evidence>
<comment type="similarity">
    <text evidence="2 6">Belongs to the class-III pyridoxal-phosphate-dependent aminotransferase family.</text>
</comment>
<evidence type="ECO:0000256" key="6">
    <source>
        <dbReference type="RuleBase" id="RU003560"/>
    </source>
</evidence>
<dbReference type="Gene3D" id="3.40.640.10">
    <property type="entry name" value="Type I PLP-dependent aspartate aminotransferase-like (Major domain)"/>
    <property type="match status" value="1"/>
</dbReference>
<sequence>MQDTTQALAQRRTQAVARGVNQAHAVYVERADNALLWDVEGRRYVDFCGGIAALNTGHLHPQVVDAVQAQLQQFSHTCFAAVPYESYIAVCEAINARVPGDFAKKTLLLTTGSEAVESALKIARVHTRRTGVIVFTGAYHGRTLMTLAMTAKVNPYAQGMGLMPGGVYRAMFPDADAGVSVVEAMNSIYRIFSSDAAPEDIAAIVIEPVQGEGGFVAAPVAFMVALRALCDQHGIVLVADEIQCGAGRTGSFFAMEQMGVHADLIVFGKSIAGGLPLSGVTGKAEIMDAPLPGGLGGTYAGNPLACSAALAVLRVFDEQGLLNVARELGEDLRDNLKEITGALGIHCRIRGLGAMVALELFDDAAHRVPSARLARQLIQCARERGLLLLACGQYGNVIRFLMPLTIPRPVLLEGLEILAACLTTIDNHTVVGQL</sequence>
<name>A0A1H0WJ97_9PSED</name>
<evidence type="ECO:0000313" key="7">
    <source>
        <dbReference type="EMBL" id="OIN11076.1"/>
    </source>
</evidence>
<reference evidence="7 9" key="1">
    <citation type="submission" date="2016-08" db="EMBL/GenBank/DDBJ databases">
        <title>Draft genome sequence of the type strain of Pseudomonas extremorientalis LMG 19695T isolated from drinking water reservoir.</title>
        <authorList>
            <person name="Tambong J.T."/>
        </authorList>
    </citation>
    <scope>NUCLEOTIDE SEQUENCE [LARGE SCALE GENOMIC DNA]</scope>
    <source>
        <strain evidence="7 9">LMG 19695</strain>
    </source>
</reference>
<dbReference type="InterPro" id="IPR015422">
    <property type="entry name" value="PyrdxlP-dep_Trfase_small"/>
</dbReference>
<dbReference type="InterPro" id="IPR015421">
    <property type="entry name" value="PyrdxlP-dep_Trfase_major"/>
</dbReference>
<dbReference type="AlphaFoldDB" id="A0A1H0WJ97"/>
<dbReference type="InterPro" id="IPR004632">
    <property type="entry name" value="4NH2But_aminotransferase_bac"/>
</dbReference>
<reference evidence="8 10" key="2">
    <citation type="submission" date="2016-10" db="EMBL/GenBank/DDBJ databases">
        <authorList>
            <person name="Varghese N."/>
            <person name="Submissions S."/>
        </authorList>
    </citation>
    <scope>NUCLEOTIDE SEQUENCE [LARGE SCALE GENOMIC DNA]</scope>
    <source>
        <strain evidence="8 10">BS2774</strain>
    </source>
</reference>
<evidence type="ECO:0000256" key="4">
    <source>
        <dbReference type="ARBA" id="ARBA00022679"/>
    </source>
</evidence>
<dbReference type="InterPro" id="IPR005814">
    <property type="entry name" value="Aminotrans_3"/>
</dbReference>
<dbReference type="Proteomes" id="UP000182654">
    <property type="component" value="Chromosome I"/>
</dbReference>
<dbReference type="EMBL" id="LT629708">
    <property type="protein sequence ID" value="SDP90356.1"/>
    <property type="molecule type" value="Genomic_DNA"/>
</dbReference>
<dbReference type="GO" id="GO:0042802">
    <property type="term" value="F:identical protein binding"/>
    <property type="evidence" value="ECO:0007669"/>
    <property type="project" value="TreeGrafter"/>
</dbReference>
<keyword evidence="3 8" id="KW-0032">Aminotransferase</keyword>
<accession>A0A1H0WJ97</accession>
<dbReference type="GO" id="GO:0030170">
    <property type="term" value="F:pyridoxal phosphate binding"/>
    <property type="evidence" value="ECO:0007669"/>
    <property type="project" value="InterPro"/>
</dbReference>
<dbReference type="NCBIfam" id="TIGR00700">
    <property type="entry name" value="GABAtrnsam"/>
    <property type="match status" value="1"/>
</dbReference>
<dbReference type="Pfam" id="PF00202">
    <property type="entry name" value="Aminotran_3"/>
    <property type="match status" value="1"/>
</dbReference>
<dbReference type="PANTHER" id="PTHR11986">
    <property type="entry name" value="AMINOTRANSFERASE CLASS III"/>
    <property type="match status" value="1"/>
</dbReference>
<dbReference type="EMBL" id="MDGK01000016">
    <property type="protein sequence ID" value="OIN11076.1"/>
    <property type="molecule type" value="Genomic_DNA"/>
</dbReference>
<dbReference type="InterPro" id="IPR050103">
    <property type="entry name" value="Class-III_PLP-dep_AT"/>
</dbReference>
<evidence type="ECO:0000313" key="10">
    <source>
        <dbReference type="Proteomes" id="UP000182654"/>
    </source>
</evidence>
<proteinExistence type="inferred from homology"/>
<evidence type="ECO:0000256" key="1">
    <source>
        <dbReference type="ARBA" id="ARBA00001933"/>
    </source>
</evidence>
<keyword evidence="5 6" id="KW-0663">Pyridoxal phosphate</keyword>
<evidence type="ECO:0000256" key="2">
    <source>
        <dbReference type="ARBA" id="ARBA00008954"/>
    </source>
</evidence>
<dbReference type="PANTHER" id="PTHR11986:SF58">
    <property type="entry name" value="LEUCINE_METHIONINE RACEMASE"/>
    <property type="match status" value="1"/>
</dbReference>
<protein>
    <submittedName>
        <fullName evidence="8">4-aminobutyrate aminotransferase / (S)-3-amino-2-methylpropionate transaminase</fullName>
    </submittedName>
    <submittedName>
        <fullName evidence="7">4-aminobutyrate transaminase</fullName>
    </submittedName>
</protein>